<sequence length="231" mass="26449">MSVMRNIKLADELITKTFGVDGNVVRLLKFQVDKTKVLFVIERGSITAQFDLREGKVIHKIDGDNVPFETQNILYDQAQYIRRQLFKDEDDDQMTMDDYEDDIIDADFREVNDEEQLTLEGSETLMIETTDETLDNLSEEDVDIEDEESDNIEIVEQEEDFKVGDKVVLKTDEGENYFADTVIKVTSVSIYVGIAGTGIKAVGTVRINRDTMMDSDEKYKLLKTEEGEQND</sequence>
<organism evidence="1 2">
    <name type="scientific">Macrococcus bovicus</name>
    <dbReference type="NCBI Taxonomy" id="69968"/>
    <lineage>
        <taxon>Bacteria</taxon>
        <taxon>Bacillati</taxon>
        <taxon>Bacillota</taxon>
        <taxon>Bacilli</taxon>
        <taxon>Bacillales</taxon>
        <taxon>Staphylococcaceae</taxon>
        <taxon>Macrococcus</taxon>
    </lineage>
</organism>
<gene>
    <name evidence="1" type="ORF">ERX55_02040</name>
</gene>
<protein>
    <submittedName>
        <fullName evidence="1">Uncharacterized protein</fullName>
    </submittedName>
</protein>
<name>A0A4R6C2W4_9STAP</name>
<dbReference type="AlphaFoldDB" id="A0A4R6C2W4"/>
<evidence type="ECO:0000313" key="2">
    <source>
        <dbReference type="Proteomes" id="UP000294843"/>
    </source>
</evidence>
<reference evidence="1 2" key="1">
    <citation type="submission" date="2019-01" db="EMBL/GenBank/DDBJ databases">
        <title>Draft genome sequences of the type strains of six Macrococcus species.</title>
        <authorList>
            <person name="Mazhar S."/>
            <person name="Altermann E."/>
            <person name="Hill C."/>
            <person name="Mcauliffe O."/>
        </authorList>
    </citation>
    <scope>NUCLEOTIDE SEQUENCE [LARGE SCALE GENOMIC DNA]</scope>
    <source>
        <strain evidence="1 2">ATCC 51825</strain>
    </source>
</reference>
<comment type="caution">
    <text evidence="1">The sequence shown here is derived from an EMBL/GenBank/DDBJ whole genome shotgun (WGS) entry which is preliminary data.</text>
</comment>
<proteinExistence type="predicted"/>
<dbReference type="Proteomes" id="UP000294843">
    <property type="component" value="Unassembled WGS sequence"/>
</dbReference>
<accession>A0A4R6C2W4</accession>
<dbReference type="EMBL" id="SCWF01000001">
    <property type="protein sequence ID" value="TDM15710.1"/>
    <property type="molecule type" value="Genomic_DNA"/>
</dbReference>
<evidence type="ECO:0000313" key="1">
    <source>
        <dbReference type="EMBL" id="TDM15710.1"/>
    </source>
</evidence>
<dbReference type="OrthoDB" id="9901063at2"/>
<keyword evidence="2" id="KW-1185">Reference proteome</keyword>
<dbReference type="RefSeq" id="WP_133450910.1">
    <property type="nucleotide sequence ID" value="NZ_SCWF01000001.1"/>
</dbReference>